<dbReference type="Pfam" id="PF00773">
    <property type="entry name" value="RNB"/>
    <property type="match status" value="2"/>
</dbReference>
<dbReference type="Proteomes" id="UP000671908">
    <property type="component" value="Chromosome"/>
</dbReference>
<organism evidence="2 3">
    <name type="scientific">Treponema parvum</name>
    <dbReference type="NCBI Taxonomy" id="138851"/>
    <lineage>
        <taxon>Bacteria</taxon>
        <taxon>Pseudomonadati</taxon>
        <taxon>Spirochaetota</taxon>
        <taxon>Spirochaetia</taxon>
        <taxon>Spirochaetales</taxon>
        <taxon>Treponemataceae</taxon>
        <taxon>Treponema</taxon>
    </lineage>
</organism>
<dbReference type="Pfam" id="PF23161">
    <property type="entry name" value="HTH_RNase_II"/>
    <property type="match status" value="1"/>
</dbReference>
<dbReference type="GO" id="GO:0000175">
    <property type="term" value="F:3'-5'-RNA exonuclease activity"/>
    <property type="evidence" value="ECO:0007669"/>
    <property type="project" value="TreeGrafter"/>
</dbReference>
<proteinExistence type="predicted"/>
<reference evidence="2 3" key="1">
    <citation type="journal article" date="2021" name="Microbiol. Resour. Announc.">
        <title>Complete Genome Sequences of Three Human Oral Treponema parvum Isolates.</title>
        <authorList>
            <person name="Zeng H."/>
            <person name="Watt R.M."/>
        </authorList>
    </citation>
    <scope>NUCLEOTIDE SEQUENCE [LARGE SCALE GENOMIC DNA]</scope>
    <source>
        <strain evidence="2 3">ATCC 700770</strain>
    </source>
</reference>
<sequence length="643" mass="71705">MIQKKSLVLYKKQPAVVTEVDGDKYTIEFRAVSAAGVSAAASSAASAKTPQFSVQKVREKDIIFLIDGVSSIQSVLSFEDKNILKQIKEVYELIISDEEEASKAVSFSELKELVSSAFPADGAWFLYDALLNSFEFKLDEEEMKHGKLQFFPQTEDSIKSMQKKMEEKEKSAAVREEFLSRLKQKKLILPDDAKFMVDVEALALGKSDKSKTLQDAEIKQTQENAHKILLDTGIWEITRNPYPVRWGLSMQSATESLPSPQKEERIAVEGFAYAIDSEYSNDPDDAVGWDGTYLWVHIADPASTVIPDSSIDKTARARGATLYIPEGASRMLCESVLSDYALGLNNVSYALSFRIKFDENGAVEDCAVLKTEVKVKRLSYAKADEMKDSEELHPLFEIAKKNEERRKKAGAVSITLPEIHISVDRDTKKVEITEDERYESEDVVREAMLLAGEGAAKFAFKNNIPFPYVSQDKPEIPKDLPEGLAGQFKLRRCMRKRNVGVTPSPHAGLGISMYSQVTSPLRRYGDLVAHEQLHAFLDKKELLTKDIMLERISAGDAAAAACKNAERNSNLHWTLVYLLQNPDWKGEAVCVEQKGNQGVFIIPSLAQETLLTPLSPVALNKSVTVQAAKIDIVNLTVTYRQVK</sequence>
<keyword evidence="3" id="KW-1185">Reference proteome</keyword>
<dbReference type="GO" id="GO:0003723">
    <property type="term" value="F:RNA binding"/>
    <property type="evidence" value="ECO:0007669"/>
    <property type="project" value="InterPro"/>
</dbReference>
<dbReference type="InterPro" id="IPR050180">
    <property type="entry name" value="RNR_Ribonuclease"/>
</dbReference>
<dbReference type="SUPFAM" id="SSF50249">
    <property type="entry name" value="Nucleic acid-binding proteins"/>
    <property type="match status" value="2"/>
</dbReference>
<dbReference type="Gene3D" id="2.40.50.140">
    <property type="entry name" value="Nucleic acid-binding proteins"/>
    <property type="match status" value="1"/>
</dbReference>
<dbReference type="Gene3D" id="1.10.10.10">
    <property type="entry name" value="Winged helix-like DNA-binding domain superfamily/Winged helix DNA-binding domain"/>
    <property type="match status" value="1"/>
</dbReference>
<name>A0A975IEV4_9SPIR</name>
<dbReference type="InterPro" id="IPR012340">
    <property type="entry name" value="NA-bd_OB-fold"/>
</dbReference>
<evidence type="ECO:0000259" key="1">
    <source>
        <dbReference type="SMART" id="SM00955"/>
    </source>
</evidence>
<protein>
    <submittedName>
        <fullName evidence="2">RNB domain-containing ribonuclease</fullName>
    </submittedName>
</protein>
<dbReference type="InterPro" id="IPR001900">
    <property type="entry name" value="RNase_II/R"/>
</dbReference>
<evidence type="ECO:0000313" key="2">
    <source>
        <dbReference type="EMBL" id="QTQ14263.1"/>
    </source>
</evidence>
<dbReference type="EMBL" id="CP054142">
    <property type="protein sequence ID" value="QTQ14263.1"/>
    <property type="molecule type" value="Genomic_DNA"/>
</dbReference>
<dbReference type="PANTHER" id="PTHR23355:SF42">
    <property type="entry name" value="RIBONUCLEASE II, CHLOROPLASTIC_MITOCHONDRIAL"/>
    <property type="match status" value="1"/>
</dbReference>
<dbReference type="SMART" id="SM00955">
    <property type="entry name" value="RNB"/>
    <property type="match status" value="1"/>
</dbReference>
<dbReference type="GO" id="GO:0000932">
    <property type="term" value="C:P-body"/>
    <property type="evidence" value="ECO:0007669"/>
    <property type="project" value="TreeGrafter"/>
</dbReference>
<feature type="domain" description="RNB" evidence="1">
    <location>
        <begin position="265"/>
        <end position="539"/>
    </location>
</feature>
<dbReference type="AlphaFoldDB" id="A0A975IEV4"/>
<dbReference type="PANTHER" id="PTHR23355">
    <property type="entry name" value="RIBONUCLEASE"/>
    <property type="match status" value="1"/>
</dbReference>
<dbReference type="KEGG" id="tpav:HRQ91_07260"/>
<dbReference type="RefSeq" id="WP_210118934.1">
    <property type="nucleotide sequence ID" value="NZ_CP054142.1"/>
</dbReference>
<dbReference type="InterPro" id="IPR036388">
    <property type="entry name" value="WH-like_DNA-bd_sf"/>
</dbReference>
<dbReference type="InterPro" id="IPR056404">
    <property type="entry name" value="HTH_RNase_II"/>
</dbReference>
<dbReference type="GO" id="GO:0006402">
    <property type="term" value="P:mRNA catabolic process"/>
    <property type="evidence" value="ECO:0007669"/>
    <property type="project" value="TreeGrafter"/>
</dbReference>
<gene>
    <name evidence="2" type="ORF">HRQ91_07260</name>
</gene>
<evidence type="ECO:0000313" key="3">
    <source>
        <dbReference type="Proteomes" id="UP000671908"/>
    </source>
</evidence>
<accession>A0A975IEV4</accession>